<dbReference type="PANTHER" id="PTHR37291:SF1">
    <property type="entry name" value="TYPE IV METHYL-DIRECTED RESTRICTION ENZYME ECOKMCRB SUBUNIT"/>
    <property type="match status" value="1"/>
</dbReference>
<accession>A0A4Q1K342</accession>
<evidence type="ECO:0000313" key="3">
    <source>
        <dbReference type="Proteomes" id="UP000289857"/>
    </source>
</evidence>
<reference evidence="3" key="1">
    <citation type="submission" date="2019-01" db="EMBL/GenBank/DDBJ databases">
        <title>Cytophagaceae bacterium strain CAR-16.</title>
        <authorList>
            <person name="Chen W.-M."/>
        </authorList>
    </citation>
    <scope>NUCLEOTIDE SEQUENCE [LARGE SCALE GENOMIC DNA]</scope>
    <source>
        <strain evidence="3">WWJ-16</strain>
    </source>
</reference>
<comment type="caution">
    <text evidence="2">The sequence shown here is derived from an EMBL/GenBank/DDBJ whole genome shotgun (WGS) entry which is preliminary data.</text>
</comment>
<dbReference type="Gene3D" id="3.40.50.300">
    <property type="entry name" value="P-loop containing nucleotide triphosphate hydrolases"/>
    <property type="match status" value="1"/>
</dbReference>
<dbReference type="Pfam" id="PF07728">
    <property type="entry name" value="AAA_5"/>
    <property type="match status" value="1"/>
</dbReference>
<protein>
    <recommendedName>
        <fullName evidence="1">ATPase dynein-related AAA domain-containing protein</fullName>
    </recommendedName>
</protein>
<keyword evidence="3" id="KW-1185">Reference proteome</keyword>
<organism evidence="2 3">
    <name type="scientific">Flavobacterium stagni</name>
    <dbReference type="NCBI Taxonomy" id="2506421"/>
    <lineage>
        <taxon>Bacteria</taxon>
        <taxon>Pseudomonadati</taxon>
        <taxon>Bacteroidota</taxon>
        <taxon>Flavobacteriia</taxon>
        <taxon>Flavobacteriales</taxon>
        <taxon>Flavobacteriaceae</taxon>
        <taxon>Flavobacterium</taxon>
    </lineage>
</organism>
<dbReference type="GO" id="GO:0005524">
    <property type="term" value="F:ATP binding"/>
    <property type="evidence" value="ECO:0007669"/>
    <property type="project" value="InterPro"/>
</dbReference>
<evidence type="ECO:0000313" key="2">
    <source>
        <dbReference type="EMBL" id="RXR20196.1"/>
    </source>
</evidence>
<dbReference type="RefSeq" id="WP_129462417.1">
    <property type="nucleotide sequence ID" value="NZ_SBKN01000010.1"/>
</dbReference>
<gene>
    <name evidence="2" type="ORF">EQG61_13175</name>
</gene>
<dbReference type="PANTHER" id="PTHR37291">
    <property type="entry name" value="5-METHYLCYTOSINE-SPECIFIC RESTRICTION ENZYME B"/>
    <property type="match status" value="1"/>
</dbReference>
<dbReference type="AlphaFoldDB" id="A0A4Q1K342"/>
<dbReference type="InterPro" id="IPR011704">
    <property type="entry name" value="ATPase_dyneun-rel_AAA"/>
</dbReference>
<dbReference type="OrthoDB" id="9781481at2"/>
<dbReference type="GO" id="GO:0016887">
    <property type="term" value="F:ATP hydrolysis activity"/>
    <property type="evidence" value="ECO:0007669"/>
    <property type="project" value="InterPro"/>
</dbReference>
<dbReference type="Proteomes" id="UP000289857">
    <property type="component" value="Unassembled WGS sequence"/>
</dbReference>
<dbReference type="SUPFAM" id="SSF52540">
    <property type="entry name" value="P-loop containing nucleoside triphosphate hydrolases"/>
    <property type="match status" value="1"/>
</dbReference>
<sequence>MFENILEFYATNARLQSIINNPVFQFQKGQEALLKWQAYELTATQIEKIKLWVNNYSSFQSVQSDQIELYDIKLLFLEIVSYCDVNANGKRLYNQYEDKRTIAKAGVRMGSWINGLIDFKLNPDGLFGSTKNAFNYLLYPREHSTILSENHRVQIIEHYLQLPYRAETFNQNLLALFGQYNLQVVNPDNYTYLLSELIYHYELEWKKSKGMTFRNLVEQLNAVIREENLDFEPVGWSKNRKYVWLKDRENIIGDDIAHYEISSRTLHNNKIFVDIHFEGKKKEREYFYNNIQELPENLEWFDWWKSKSIGYKEEFSLLDKDIVTKVLSALEYFESTIGNQIRQLKIEKFPSSQNTLPSSKNLAMPLNQILYGPPGTGKTHNSINTALQLIDDEEVNAIELTVREDVKVLYDKKVEEGQIAFTTFHQSMSYEDFIEGIKPLKPNGQDKQVLYDVVPGLFKTLAAKALHNFILHAREGKKEKSYSFDEFHNNYLNHINQPANLNTVLFTTINDKELKLLSVNGTSIIVKFVWYNKAQGIEATQPFSVTKDKIRQLFEAGINPHEITNMKETFAPFFKHNLSVYYAVYKSFYDYVNTQGFDLSENEETSITLTEDFELLLDAYSLLTPVEIERGLAESQNYVLIIDEINRGNVSQIFGELITLIEDDKRLGKPEAIQVTLPYSKEKFGVPPNLYILGTMNTADRSVEALDTALRRRFSFTEMPPQYDLKELQGEVYGYPLHAILKKLNQHIEILLNRDHLIGHSYFLNKTEATLQESFYKNIIPLLQEYFYGDYQKIGMVLGKGFVRNLHEHQNSTVFASFETDYDYTDKVVYSIVNYADQTNVPADWNFEKALTALMS</sequence>
<proteinExistence type="predicted"/>
<name>A0A4Q1K342_9FLAO</name>
<evidence type="ECO:0000259" key="1">
    <source>
        <dbReference type="Pfam" id="PF07728"/>
    </source>
</evidence>
<feature type="domain" description="ATPase dynein-related AAA" evidence="1">
    <location>
        <begin position="637"/>
        <end position="714"/>
    </location>
</feature>
<dbReference type="InterPro" id="IPR052934">
    <property type="entry name" value="Methyl-DNA_Rec/Restrict_Enz"/>
</dbReference>
<dbReference type="EMBL" id="SBKN01000010">
    <property type="protein sequence ID" value="RXR20196.1"/>
    <property type="molecule type" value="Genomic_DNA"/>
</dbReference>
<dbReference type="InterPro" id="IPR027417">
    <property type="entry name" value="P-loop_NTPase"/>
</dbReference>